<dbReference type="OrthoDB" id="21449at2759"/>
<protein>
    <submittedName>
        <fullName evidence="1">Alternative protein BRD3</fullName>
    </submittedName>
</protein>
<sequence>MTTSNANPMTPENRVRFVPKNLVESLCLGPTWSIARERIFSKEMSRIWVLYLKAVSFVNTHCPCHLGPEL</sequence>
<name>L8E9I5_HUMAN</name>
<accession>L8E9I5</accession>
<proteinExistence type="predicted"/>
<dbReference type="AlphaFoldDB" id="L8E9I5"/>
<organism evidence="1">
    <name type="scientific">Homo sapiens</name>
    <name type="common">Human</name>
    <dbReference type="NCBI Taxonomy" id="9606"/>
    <lineage>
        <taxon>Eukaryota</taxon>
        <taxon>Metazoa</taxon>
        <taxon>Chordata</taxon>
        <taxon>Craniata</taxon>
        <taxon>Vertebrata</taxon>
        <taxon>Euteleostomi</taxon>
        <taxon>Mammalia</taxon>
        <taxon>Eutheria</taxon>
        <taxon>Euarchontoglires</taxon>
        <taxon>Primates</taxon>
        <taxon>Haplorrhini</taxon>
        <taxon>Catarrhini</taxon>
        <taxon>Hominidae</taxon>
        <taxon>Homo</taxon>
    </lineage>
</organism>
<gene>
    <name evidence="1" type="primary">BRD3</name>
</gene>
<dbReference type="ChiTaRS" id="BRD3">
    <property type="organism name" value="human"/>
</dbReference>
<reference evidence="1" key="1">
    <citation type="journal article" date="2013" name="PLoS ONE">
        <title>Direct detection of alternative open reading frames translation products in human significantly expands the proteome.</title>
        <authorList>
            <person name="Vanderperre B."/>
            <person name="Lucier J.-F."/>
            <person name="Motard J."/>
            <person name="Tremblay G."/>
            <person name="Vanderperre S."/>
            <person name="Wisztorski M."/>
            <person name="Salzet M."/>
            <person name="Boisvert F.-M."/>
            <person name="Roucou X."/>
        </authorList>
    </citation>
    <scope>NUCLEOTIDE SEQUENCE</scope>
</reference>
<dbReference type="EMBL" id="HF583904">
    <property type="protein sequence ID" value="CCQ43401.1"/>
    <property type="molecule type" value="Genomic_DNA"/>
</dbReference>
<evidence type="ECO:0000313" key="1">
    <source>
        <dbReference type="EMBL" id="CCQ43401.1"/>
    </source>
</evidence>